<accession>A0ABY6IPV4</accession>
<evidence type="ECO:0000313" key="3">
    <source>
        <dbReference type="Proteomes" id="UP001163882"/>
    </source>
</evidence>
<proteinExistence type="predicted"/>
<protein>
    <recommendedName>
        <fullName evidence="4">CHRD domain-containing protein</fullName>
    </recommendedName>
</protein>
<reference evidence="2" key="1">
    <citation type="submission" date="2022-10" db="EMBL/GenBank/DDBJ databases">
        <title>YIM 151497 complete genome.</title>
        <authorList>
            <person name="Chen X."/>
        </authorList>
    </citation>
    <scope>NUCLEOTIDE SEQUENCE</scope>
    <source>
        <strain evidence="2">YIM 151497</strain>
    </source>
</reference>
<gene>
    <name evidence="2" type="ORF">OF122_02350</name>
</gene>
<name>A0ABY6IPV4_9HYPH</name>
<evidence type="ECO:0008006" key="4">
    <source>
        <dbReference type="Google" id="ProtNLM"/>
    </source>
</evidence>
<organism evidence="2 3">
    <name type="scientific">Pelagibacterium flavum</name>
    <dbReference type="NCBI Taxonomy" id="2984530"/>
    <lineage>
        <taxon>Bacteria</taxon>
        <taxon>Pseudomonadati</taxon>
        <taxon>Pseudomonadota</taxon>
        <taxon>Alphaproteobacteria</taxon>
        <taxon>Hyphomicrobiales</taxon>
        <taxon>Devosiaceae</taxon>
        <taxon>Pelagibacterium</taxon>
    </lineage>
</organism>
<dbReference type="EMBL" id="CP107716">
    <property type="protein sequence ID" value="UYQ72646.1"/>
    <property type="molecule type" value="Genomic_DNA"/>
</dbReference>
<feature type="signal peptide" evidence="1">
    <location>
        <begin position="1"/>
        <end position="19"/>
    </location>
</feature>
<feature type="chain" id="PRO_5047430122" description="CHRD domain-containing protein" evidence="1">
    <location>
        <begin position="20"/>
        <end position="159"/>
    </location>
</feature>
<sequence>MKVLIPLVLTLGIATPAGALEAIGQIGANLDGEELNWQVLRQDDGSAMVQITDIGPLTMIDLHALGDGSISIGLIFHGKPSGDTPPAGLTIDMRPDRGVLAGAVWESEEEPPQMSIDVLDLEDEGRIQASFATTLCRRDALDDCRDIEGRIDTSFGAGP</sequence>
<dbReference type="RefSeq" id="WP_264226258.1">
    <property type="nucleotide sequence ID" value="NZ_CP107716.1"/>
</dbReference>
<dbReference type="Proteomes" id="UP001163882">
    <property type="component" value="Chromosome"/>
</dbReference>
<evidence type="ECO:0000256" key="1">
    <source>
        <dbReference type="SAM" id="SignalP"/>
    </source>
</evidence>
<keyword evidence="3" id="KW-1185">Reference proteome</keyword>
<keyword evidence="1" id="KW-0732">Signal</keyword>
<evidence type="ECO:0000313" key="2">
    <source>
        <dbReference type="EMBL" id="UYQ72646.1"/>
    </source>
</evidence>